<dbReference type="PROSITE" id="PS51257">
    <property type="entry name" value="PROKAR_LIPOPROTEIN"/>
    <property type="match status" value="1"/>
</dbReference>
<dbReference type="AlphaFoldDB" id="A0A317ZS04"/>
<evidence type="ECO:0008006" key="4">
    <source>
        <dbReference type="Google" id="ProtNLM"/>
    </source>
</evidence>
<dbReference type="EMBL" id="QHLY01000009">
    <property type="protein sequence ID" value="PXA69974.1"/>
    <property type="molecule type" value="Genomic_DNA"/>
</dbReference>
<keyword evidence="1" id="KW-0732">Signal</keyword>
<evidence type="ECO:0000256" key="1">
    <source>
        <dbReference type="SAM" id="SignalP"/>
    </source>
</evidence>
<accession>A0A317ZS04</accession>
<reference evidence="2 3" key="1">
    <citation type="submission" date="2018-05" db="EMBL/GenBank/DDBJ databases">
        <title>Genetic diversity of glacier-inhabiting Cryobacterium bacteria in China and description of Cryobacterium mengkeensis sp. nov. and Arthrobacter glacialis sp. nov.</title>
        <authorList>
            <person name="Liu Q."/>
            <person name="Xin Y.-H."/>
        </authorList>
    </citation>
    <scope>NUCLEOTIDE SEQUENCE [LARGE SCALE GENOMIC DNA]</scope>
    <source>
        <strain evidence="2 3">SK-1</strain>
    </source>
</reference>
<organism evidence="2 3">
    <name type="scientific">Cryobacterium arcticum</name>
    <dbReference type="NCBI Taxonomy" id="670052"/>
    <lineage>
        <taxon>Bacteria</taxon>
        <taxon>Bacillati</taxon>
        <taxon>Actinomycetota</taxon>
        <taxon>Actinomycetes</taxon>
        <taxon>Micrococcales</taxon>
        <taxon>Microbacteriaceae</taxon>
        <taxon>Cryobacterium</taxon>
    </lineage>
</organism>
<evidence type="ECO:0000313" key="2">
    <source>
        <dbReference type="EMBL" id="PXA69974.1"/>
    </source>
</evidence>
<dbReference type="RefSeq" id="WP_110126448.1">
    <property type="nucleotide sequence ID" value="NZ_QHLY01000009.1"/>
</dbReference>
<sequence>MQTSRHRRVAALSLAAALTVALSGCGQAPWDGLDAGGTSSATPTAKATITPIVNDLATGSTRHELTAGDAALTVDYSSSLNMGDWTAEANKPISFSLSAALGTDDGQGVYLSKVSIIPAVSGPTGALDAPATFVDQSSLPTGYVVKAPYSYGQTFVLPAVDSTATSVTLSFTFELLIQTTPTSSTFAKQTASDQLTVAIVP</sequence>
<gene>
    <name evidence="2" type="ORF">CTB96_08220</name>
</gene>
<keyword evidence="3" id="KW-1185">Reference proteome</keyword>
<protein>
    <recommendedName>
        <fullName evidence="4">Lipoprotein</fullName>
    </recommendedName>
</protein>
<feature type="chain" id="PRO_5039077961" description="Lipoprotein" evidence="1">
    <location>
        <begin position="29"/>
        <end position="201"/>
    </location>
</feature>
<name>A0A317ZS04_9MICO</name>
<dbReference type="OrthoDB" id="5005342at2"/>
<comment type="caution">
    <text evidence="2">The sequence shown here is derived from an EMBL/GenBank/DDBJ whole genome shotgun (WGS) entry which is preliminary data.</text>
</comment>
<dbReference type="Proteomes" id="UP000246722">
    <property type="component" value="Unassembled WGS sequence"/>
</dbReference>
<proteinExistence type="predicted"/>
<feature type="signal peptide" evidence="1">
    <location>
        <begin position="1"/>
        <end position="28"/>
    </location>
</feature>
<evidence type="ECO:0000313" key="3">
    <source>
        <dbReference type="Proteomes" id="UP000246722"/>
    </source>
</evidence>